<dbReference type="InterPro" id="IPR021146">
    <property type="entry name" value="Phage_gp6-like_head-tail"/>
</dbReference>
<dbReference type="OrthoDB" id="7307102at2"/>
<protein>
    <submittedName>
        <fullName evidence="1">Phage gp6-like head-tail connector protein</fullName>
    </submittedName>
</protein>
<dbReference type="Pfam" id="PF05135">
    <property type="entry name" value="Phage_connect_1"/>
    <property type="match status" value="1"/>
</dbReference>
<dbReference type="NCBIfam" id="TIGR01560">
    <property type="entry name" value="put_DNA_pack"/>
    <property type="match status" value="1"/>
</dbReference>
<comment type="caution">
    <text evidence="1">The sequence shown here is derived from an EMBL/GenBank/DDBJ whole genome shotgun (WGS) entry which is preliminary data.</text>
</comment>
<name>A0A2T7FVC8_9RHOB</name>
<evidence type="ECO:0000313" key="2">
    <source>
        <dbReference type="Proteomes" id="UP000244817"/>
    </source>
</evidence>
<dbReference type="Gene3D" id="1.10.3230.30">
    <property type="entry name" value="Phage gp6-like head-tail connector protein"/>
    <property type="match status" value="1"/>
</dbReference>
<evidence type="ECO:0000313" key="1">
    <source>
        <dbReference type="EMBL" id="PVA06114.1"/>
    </source>
</evidence>
<dbReference type="RefSeq" id="WP_108641482.1">
    <property type="nucleotide sequence ID" value="NZ_QCYG01000007.1"/>
</dbReference>
<sequence length="97" mass="10507">MSHTPLTLLKSQLTLGHDLDDALLQHKLDVAEEWIGNHTGTPLADPVPVSLTEAALQLAAYWYVQREGASDMRLAAVPFGVLDLIAPYKESVTGNAQ</sequence>
<reference evidence="1 2" key="1">
    <citation type="submission" date="2018-04" db="EMBL/GenBank/DDBJ databases">
        <title>Pelagivirga bohaiensis gen. nov., sp. nov., a bacterium isolated from the Bohai Sea.</title>
        <authorList>
            <person name="Ji X."/>
        </authorList>
    </citation>
    <scope>NUCLEOTIDE SEQUENCE [LARGE SCALE GENOMIC DNA]</scope>
    <source>
        <strain evidence="1 2">BH-SD16</strain>
    </source>
</reference>
<proteinExistence type="predicted"/>
<dbReference type="EMBL" id="QCYG01000007">
    <property type="protein sequence ID" value="PVA06114.1"/>
    <property type="molecule type" value="Genomic_DNA"/>
</dbReference>
<dbReference type="InterPro" id="IPR006450">
    <property type="entry name" value="Phage_HK97_gp6-like"/>
</dbReference>
<accession>A0A2T7FVC8</accession>
<organism evidence="1 2">
    <name type="scientific">Thalassorhabdomicrobium marinisediminis</name>
    <dbReference type="NCBI Taxonomy" id="2170577"/>
    <lineage>
        <taxon>Bacteria</taxon>
        <taxon>Pseudomonadati</taxon>
        <taxon>Pseudomonadota</taxon>
        <taxon>Alphaproteobacteria</taxon>
        <taxon>Rhodobacterales</taxon>
        <taxon>Paracoccaceae</taxon>
        <taxon>Thalassorhabdomicrobium</taxon>
    </lineage>
</organism>
<dbReference type="CDD" id="cd08054">
    <property type="entry name" value="gp6"/>
    <property type="match status" value="1"/>
</dbReference>
<dbReference type="Proteomes" id="UP000244817">
    <property type="component" value="Unassembled WGS sequence"/>
</dbReference>
<dbReference type="AlphaFoldDB" id="A0A2T7FVC8"/>
<gene>
    <name evidence="1" type="ORF">DC363_12445</name>
</gene>
<keyword evidence="2" id="KW-1185">Reference proteome</keyword>